<feature type="compositionally biased region" description="Basic and acidic residues" evidence="1">
    <location>
        <begin position="146"/>
        <end position="160"/>
    </location>
</feature>
<gene>
    <name evidence="3" type="ORF">PGLA1383_LOCUS28240</name>
</gene>
<evidence type="ECO:0000256" key="2">
    <source>
        <dbReference type="SAM" id="Phobius"/>
    </source>
</evidence>
<evidence type="ECO:0000313" key="3">
    <source>
        <dbReference type="EMBL" id="CAE8610415.1"/>
    </source>
</evidence>
<feature type="transmembrane region" description="Helical" evidence="2">
    <location>
        <begin position="39"/>
        <end position="57"/>
    </location>
</feature>
<organism evidence="3 4">
    <name type="scientific">Polarella glacialis</name>
    <name type="common">Dinoflagellate</name>
    <dbReference type="NCBI Taxonomy" id="89957"/>
    <lineage>
        <taxon>Eukaryota</taxon>
        <taxon>Sar</taxon>
        <taxon>Alveolata</taxon>
        <taxon>Dinophyceae</taxon>
        <taxon>Suessiales</taxon>
        <taxon>Suessiaceae</taxon>
        <taxon>Polarella</taxon>
    </lineage>
</organism>
<reference evidence="3" key="1">
    <citation type="submission" date="2021-02" db="EMBL/GenBank/DDBJ databases">
        <authorList>
            <person name="Dougan E. K."/>
            <person name="Rhodes N."/>
            <person name="Thang M."/>
            <person name="Chan C."/>
        </authorList>
    </citation>
    <scope>NUCLEOTIDE SEQUENCE</scope>
</reference>
<name>A0A813FD60_POLGL</name>
<protein>
    <submittedName>
        <fullName evidence="3">Uncharacterized protein</fullName>
    </submittedName>
</protein>
<keyword evidence="2" id="KW-1133">Transmembrane helix</keyword>
<evidence type="ECO:0000313" key="4">
    <source>
        <dbReference type="Proteomes" id="UP000654075"/>
    </source>
</evidence>
<feature type="transmembrane region" description="Helical" evidence="2">
    <location>
        <begin position="13"/>
        <end position="32"/>
    </location>
</feature>
<sequence>METLSQTFQTLKYGIAAVLILIGLKLVFAYVLDISNSVCFALMLGIVAASMASSYWLPQVRETCESLELGGSGTFLDEEEEERELFERRHLPVDASGFGGHHEGSRGLPISALRTPVSHEDPEMAGGATPSRPLPVQADGKLSPHRAGEGFHEDRERDFSEADAQDSARPGFSSAAHDG</sequence>
<evidence type="ECO:0000256" key="1">
    <source>
        <dbReference type="SAM" id="MobiDB-lite"/>
    </source>
</evidence>
<dbReference type="Proteomes" id="UP000654075">
    <property type="component" value="Unassembled WGS sequence"/>
</dbReference>
<keyword evidence="2" id="KW-0812">Transmembrane</keyword>
<keyword evidence="2" id="KW-0472">Membrane</keyword>
<comment type="caution">
    <text evidence="3">The sequence shown here is derived from an EMBL/GenBank/DDBJ whole genome shotgun (WGS) entry which is preliminary data.</text>
</comment>
<dbReference type="AlphaFoldDB" id="A0A813FD60"/>
<proteinExistence type="predicted"/>
<dbReference type="EMBL" id="CAJNNV010024663">
    <property type="protein sequence ID" value="CAE8610415.1"/>
    <property type="molecule type" value="Genomic_DNA"/>
</dbReference>
<keyword evidence="4" id="KW-1185">Reference proteome</keyword>
<feature type="region of interest" description="Disordered" evidence="1">
    <location>
        <begin position="118"/>
        <end position="179"/>
    </location>
</feature>
<accession>A0A813FD60</accession>